<protein>
    <submittedName>
        <fullName evidence="1">Uncharacterized protein</fullName>
    </submittedName>
</protein>
<keyword evidence="2" id="KW-1185">Reference proteome</keyword>
<name>A0A8C2XAZ1_CYCLU</name>
<dbReference type="AlphaFoldDB" id="A0A8C2XAZ1"/>
<evidence type="ECO:0000313" key="1">
    <source>
        <dbReference type="Ensembl" id="ENSCLMP00005015133.1"/>
    </source>
</evidence>
<reference evidence="1" key="2">
    <citation type="submission" date="2025-09" db="UniProtKB">
        <authorList>
            <consortium name="Ensembl"/>
        </authorList>
    </citation>
    <scope>IDENTIFICATION</scope>
</reference>
<evidence type="ECO:0000313" key="2">
    <source>
        <dbReference type="Proteomes" id="UP000694565"/>
    </source>
</evidence>
<sequence length="86" mass="9880">VGKHRKHPGGRGAPSWVLRKVGRRHHHLKRNITKPGGPAPIMDAERLQLRREQPVVIKVEEEPVVKEEEPVCHNVIERVHRKPSMS</sequence>
<proteinExistence type="predicted"/>
<dbReference type="Ensembl" id="ENSCLMT00005016092.1">
    <property type="protein sequence ID" value="ENSCLMP00005015133.1"/>
    <property type="gene ID" value="ENSCLMG00005007910.1"/>
</dbReference>
<reference evidence="1" key="1">
    <citation type="submission" date="2025-08" db="UniProtKB">
        <authorList>
            <consortium name="Ensembl"/>
        </authorList>
    </citation>
    <scope>IDENTIFICATION</scope>
</reference>
<accession>A0A8C2XAZ1</accession>
<dbReference type="Proteomes" id="UP000694565">
    <property type="component" value="Unplaced"/>
</dbReference>
<organism evidence="1 2">
    <name type="scientific">Cyclopterus lumpus</name>
    <name type="common">Lumpsucker</name>
    <dbReference type="NCBI Taxonomy" id="8103"/>
    <lineage>
        <taxon>Eukaryota</taxon>
        <taxon>Metazoa</taxon>
        <taxon>Chordata</taxon>
        <taxon>Craniata</taxon>
        <taxon>Vertebrata</taxon>
        <taxon>Euteleostomi</taxon>
        <taxon>Actinopterygii</taxon>
        <taxon>Neopterygii</taxon>
        <taxon>Teleostei</taxon>
        <taxon>Neoteleostei</taxon>
        <taxon>Acanthomorphata</taxon>
        <taxon>Eupercaria</taxon>
        <taxon>Perciformes</taxon>
        <taxon>Cottioidei</taxon>
        <taxon>Cottales</taxon>
        <taxon>Cyclopteridae</taxon>
        <taxon>Cyclopterus</taxon>
    </lineage>
</organism>